<dbReference type="GO" id="GO:0032993">
    <property type="term" value="C:protein-DNA complex"/>
    <property type="evidence" value="ECO:0007669"/>
    <property type="project" value="TreeGrafter"/>
</dbReference>
<dbReference type="EMBL" id="AUZX01005444">
    <property type="protein sequence ID" value="EQD67859.1"/>
    <property type="molecule type" value="Genomic_DNA"/>
</dbReference>
<dbReference type="PROSITE" id="PS00516">
    <property type="entry name" value="ALKYLBASE_DNA_GLYCOS"/>
    <property type="match status" value="1"/>
</dbReference>
<evidence type="ECO:0000313" key="3">
    <source>
        <dbReference type="EMBL" id="EQD67859.1"/>
    </source>
</evidence>
<dbReference type="GO" id="GO:0005737">
    <property type="term" value="C:cytoplasm"/>
    <property type="evidence" value="ECO:0007669"/>
    <property type="project" value="TreeGrafter"/>
</dbReference>
<comment type="caution">
    <text evidence="3">The sequence shown here is derived from an EMBL/GenBank/DDBJ whole genome shotgun (WGS) entry which is preliminary data.</text>
</comment>
<dbReference type="AlphaFoldDB" id="T1CKA9"/>
<dbReference type="GO" id="GO:0008725">
    <property type="term" value="F:DNA-3-methyladenine glycosylase activity"/>
    <property type="evidence" value="ECO:0007669"/>
    <property type="project" value="TreeGrafter"/>
</dbReference>
<dbReference type="PANTHER" id="PTHR43003">
    <property type="entry name" value="DNA-3-METHYLADENINE GLYCOSYLASE"/>
    <property type="match status" value="1"/>
</dbReference>
<name>T1CKA9_9ZZZZ</name>
<dbReference type="GO" id="GO:0006285">
    <property type="term" value="P:base-excision repair, AP site formation"/>
    <property type="evidence" value="ECO:0007669"/>
    <property type="project" value="TreeGrafter"/>
</dbReference>
<dbReference type="PANTHER" id="PTHR43003:SF5">
    <property type="entry name" value="DNA-3-METHYLADENINE GLYCOSYLASE"/>
    <property type="match status" value="1"/>
</dbReference>
<accession>T1CKA9</accession>
<reference evidence="3" key="2">
    <citation type="journal article" date="2014" name="ISME J.">
        <title>Microbial stratification in low pH oxic and suboxic macroscopic growths along an acid mine drainage.</title>
        <authorList>
            <person name="Mendez-Garcia C."/>
            <person name="Mesa V."/>
            <person name="Sprenger R.R."/>
            <person name="Richter M."/>
            <person name="Diez M.S."/>
            <person name="Solano J."/>
            <person name="Bargiela R."/>
            <person name="Golyshina O.V."/>
            <person name="Manteca A."/>
            <person name="Ramos J.L."/>
            <person name="Gallego J.R."/>
            <person name="Llorente I."/>
            <person name="Martins Dos Santos V.A."/>
            <person name="Jensen O.N."/>
            <person name="Pelaez A.I."/>
            <person name="Sanchez J."/>
            <person name="Ferrer M."/>
        </authorList>
    </citation>
    <scope>NUCLEOTIDE SEQUENCE</scope>
</reference>
<dbReference type="InterPro" id="IPR000035">
    <property type="entry name" value="Alkylbase_DNA_glycsylse_CS"/>
</dbReference>
<keyword evidence="2" id="KW-0234">DNA repair</keyword>
<dbReference type="GO" id="GO:0032131">
    <property type="term" value="F:alkylated DNA binding"/>
    <property type="evidence" value="ECO:0007669"/>
    <property type="project" value="TreeGrafter"/>
</dbReference>
<proteinExistence type="predicted"/>
<sequence>EVADDAGAMRMLGTLRGIKRWSAQYVALRGLGRLGVFPVDDVGAHKHLAAWLGLPRLDAEATAALVRRWQPYAGLVYFHVLLRRLEEAGHLRIDTPAGSE</sequence>
<gene>
    <name evidence="3" type="ORF">B1A_07565</name>
</gene>
<evidence type="ECO:0000256" key="1">
    <source>
        <dbReference type="ARBA" id="ARBA00022763"/>
    </source>
</evidence>
<dbReference type="InterPro" id="IPR011257">
    <property type="entry name" value="DNA_glycosylase"/>
</dbReference>
<dbReference type="Gene3D" id="1.10.1670.40">
    <property type="match status" value="1"/>
</dbReference>
<protein>
    <submittedName>
        <fullName evidence="3">HhH-GPD family base excision repair protein</fullName>
    </submittedName>
</protein>
<evidence type="ECO:0000256" key="2">
    <source>
        <dbReference type="ARBA" id="ARBA00023204"/>
    </source>
</evidence>
<dbReference type="SUPFAM" id="SSF48150">
    <property type="entry name" value="DNA-glycosylase"/>
    <property type="match status" value="1"/>
</dbReference>
<organism evidence="3">
    <name type="scientific">mine drainage metagenome</name>
    <dbReference type="NCBI Taxonomy" id="410659"/>
    <lineage>
        <taxon>unclassified sequences</taxon>
        <taxon>metagenomes</taxon>
        <taxon>ecological metagenomes</taxon>
    </lineage>
</organism>
<dbReference type="GO" id="GO:0006307">
    <property type="term" value="P:DNA alkylation repair"/>
    <property type="evidence" value="ECO:0007669"/>
    <property type="project" value="TreeGrafter"/>
</dbReference>
<keyword evidence="1" id="KW-0227">DNA damage</keyword>
<dbReference type="InterPro" id="IPR051912">
    <property type="entry name" value="Alkylbase_DNA_Glycosylase/TA"/>
</dbReference>
<feature type="non-terminal residue" evidence="3">
    <location>
        <position position="1"/>
    </location>
</feature>
<reference evidence="3" key="1">
    <citation type="submission" date="2013-08" db="EMBL/GenBank/DDBJ databases">
        <authorList>
            <person name="Mendez C."/>
            <person name="Richter M."/>
            <person name="Ferrer M."/>
            <person name="Sanchez J."/>
        </authorList>
    </citation>
    <scope>NUCLEOTIDE SEQUENCE</scope>
</reference>
<dbReference type="GO" id="GO:0043916">
    <property type="term" value="F:DNA-7-methylguanine glycosylase activity"/>
    <property type="evidence" value="ECO:0007669"/>
    <property type="project" value="TreeGrafter"/>
</dbReference>